<feature type="chain" id="PRO_5003012429" description="Reverse transcriptase domain-containing protein" evidence="1">
    <location>
        <begin position="18"/>
        <end position="124"/>
    </location>
</feature>
<dbReference type="eggNOG" id="KOG1075">
    <property type="taxonomic scope" value="Eukaryota"/>
</dbReference>
<dbReference type="HOGENOM" id="CLU_2008400_0_0_1"/>
<dbReference type="RefSeq" id="XP_002896805.1">
    <property type="nucleotide sequence ID" value="XM_002896759.1"/>
</dbReference>
<dbReference type="OMA" id="NIFMLEK"/>
<feature type="domain" description="Reverse transcriptase" evidence="2">
    <location>
        <begin position="23"/>
        <end position="114"/>
    </location>
</feature>
<name>D0NVQ9_PHYIT</name>
<evidence type="ECO:0000313" key="4">
    <source>
        <dbReference type="Proteomes" id="UP000006643"/>
    </source>
</evidence>
<protein>
    <recommendedName>
        <fullName evidence="2">Reverse transcriptase domain-containing protein</fullName>
    </recommendedName>
</protein>
<dbReference type="KEGG" id="pif:PITG_23108"/>
<gene>
    <name evidence="3" type="ORF">PITG_23108</name>
</gene>
<sequence>MMKTVMVMLAILATAKAESELAAALSRVILLLDFRKAYDTVAREFLFLVLIRFGFSPEFVQMLRNLHEGTTARFLVNGELSDPQDVVSSIRQGCPLVPLLFILAAEVLALAIQQDEHTEGIQVP</sequence>
<keyword evidence="4" id="KW-1185">Reference proteome</keyword>
<accession>D0NVQ9</accession>
<evidence type="ECO:0000259" key="2">
    <source>
        <dbReference type="Pfam" id="PF00078"/>
    </source>
</evidence>
<organism evidence="3 4">
    <name type="scientific">Phytophthora infestans (strain T30-4)</name>
    <name type="common">Potato late blight agent</name>
    <dbReference type="NCBI Taxonomy" id="403677"/>
    <lineage>
        <taxon>Eukaryota</taxon>
        <taxon>Sar</taxon>
        <taxon>Stramenopiles</taxon>
        <taxon>Oomycota</taxon>
        <taxon>Peronosporomycetes</taxon>
        <taxon>Peronosporales</taxon>
        <taxon>Peronosporaceae</taxon>
        <taxon>Phytophthora</taxon>
    </lineage>
</organism>
<dbReference type="Proteomes" id="UP000006643">
    <property type="component" value="Unassembled WGS sequence"/>
</dbReference>
<reference evidence="4" key="1">
    <citation type="journal article" date="2009" name="Nature">
        <title>Genome sequence and analysis of the Irish potato famine pathogen Phytophthora infestans.</title>
        <authorList>
            <consortium name="The Broad Institute Genome Sequencing Platform"/>
            <person name="Haas B.J."/>
            <person name="Kamoun S."/>
            <person name="Zody M.C."/>
            <person name="Jiang R.H."/>
            <person name="Handsaker R.E."/>
            <person name="Cano L.M."/>
            <person name="Grabherr M."/>
            <person name="Kodira C.D."/>
            <person name="Raffaele S."/>
            <person name="Torto-Alalibo T."/>
            <person name="Bozkurt T.O."/>
            <person name="Ah-Fong A.M."/>
            <person name="Alvarado L."/>
            <person name="Anderson V.L."/>
            <person name="Armstrong M.R."/>
            <person name="Avrova A."/>
            <person name="Baxter L."/>
            <person name="Beynon J."/>
            <person name="Boevink P.C."/>
            <person name="Bollmann S.R."/>
            <person name="Bos J.I."/>
            <person name="Bulone V."/>
            <person name="Cai G."/>
            <person name="Cakir C."/>
            <person name="Carrington J.C."/>
            <person name="Chawner M."/>
            <person name="Conti L."/>
            <person name="Costanzo S."/>
            <person name="Ewan R."/>
            <person name="Fahlgren N."/>
            <person name="Fischbach M.A."/>
            <person name="Fugelstad J."/>
            <person name="Gilroy E.M."/>
            <person name="Gnerre S."/>
            <person name="Green P.J."/>
            <person name="Grenville-Briggs L.J."/>
            <person name="Griffith J."/>
            <person name="Grunwald N.J."/>
            <person name="Horn K."/>
            <person name="Horner N.R."/>
            <person name="Hu C.H."/>
            <person name="Huitema E."/>
            <person name="Jeong D.H."/>
            <person name="Jones A.M."/>
            <person name="Jones J.D."/>
            <person name="Jones R.W."/>
            <person name="Karlsson E.K."/>
            <person name="Kunjeti S.G."/>
            <person name="Lamour K."/>
            <person name="Liu Z."/>
            <person name="Ma L."/>
            <person name="Maclean D."/>
            <person name="Chibucos M.C."/>
            <person name="McDonald H."/>
            <person name="McWalters J."/>
            <person name="Meijer H.J."/>
            <person name="Morgan W."/>
            <person name="Morris P.F."/>
            <person name="Munro C.A."/>
            <person name="O'Neill K."/>
            <person name="Ospina-Giraldo M."/>
            <person name="Pinzon A."/>
            <person name="Pritchard L."/>
            <person name="Ramsahoye B."/>
            <person name="Ren Q."/>
            <person name="Restrepo S."/>
            <person name="Roy S."/>
            <person name="Sadanandom A."/>
            <person name="Savidor A."/>
            <person name="Schornack S."/>
            <person name="Schwartz D.C."/>
            <person name="Schumann U.D."/>
            <person name="Schwessinger B."/>
            <person name="Seyer L."/>
            <person name="Sharpe T."/>
            <person name="Silvar C."/>
            <person name="Song J."/>
            <person name="Studholme D.J."/>
            <person name="Sykes S."/>
            <person name="Thines M."/>
            <person name="van de Vondervoort P.J."/>
            <person name="Phuntumart V."/>
            <person name="Wawra S."/>
            <person name="Weide R."/>
            <person name="Win J."/>
            <person name="Young C."/>
            <person name="Zhou S."/>
            <person name="Fry W."/>
            <person name="Meyers B.C."/>
            <person name="van West P."/>
            <person name="Ristaino J."/>
            <person name="Govers F."/>
            <person name="Birch P.R."/>
            <person name="Whisson S.C."/>
            <person name="Judelson H.S."/>
            <person name="Nusbaum C."/>
        </authorList>
    </citation>
    <scope>NUCLEOTIDE SEQUENCE [LARGE SCALE GENOMIC DNA]</scope>
    <source>
        <strain evidence="4">T30-4</strain>
    </source>
</reference>
<dbReference type="AlphaFoldDB" id="D0NVQ9"/>
<feature type="signal peptide" evidence="1">
    <location>
        <begin position="1"/>
        <end position="17"/>
    </location>
</feature>
<dbReference type="VEuPathDB" id="FungiDB:PITG_23108"/>
<proteinExistence type="predicted"/>
<dbReference type="InParanoid" id="D0NVQ9"/>
<keyword evidence="1" id="KW-0732">Signal</keyword>
<dbReference type="OrthoDB" id="128808at2759"/>
<dbReference type="InterPro" id="IPR000477">
    <property type="entry name" value="RT_dom"/>
</dbReference>
<dbReference type="Pfam" id="PF00078">
    <property type="entry name" value="RVT_1"/>
    <property type="match status" value="1"/>
</dbReference>
<evidence type="ECO:0000256" key="1">
    <source>
        <dbReference type="SAM" id="SignalP"/>
    </source>
</evidence>
<dbReference type="EMBL" id="DS028170">
    <property type="protein sequence ID" value="EEY66740.1"/>
    <property type="molecule type" value="Genomic_DNA"/>
</dbReference>
<dbReference type="GeneID" id="9466535"/>
<dbReference type="PANTHER" id="PTHR19446">
    <property type="entry name" value="REVERSE TRANSCRIPTASES"/>
    <property type="match status" value="1"/>
</dbReference>
<evidence type="ECO:0000313" key="3">
    <source>
        <dbReference type="EMBL" id="EEY66740.1"/>
    </source>
</evidence>